<comment type="caution">
    <text evidence="1">The sequence shown here is derived from an EMBL/GenBank/DDBJ whole genome shotgun (WGS) entry which is preliminary data.</text>
</comment>
<name>X1KEQ2_9ZZZZ</name>
<feature type="non-terminal residue" evidence="1">
    <location>
        <position position="118"/>
    </location>
</feature>
<dbReference type="EMBL" id="BARU01038861">
    <property type="protein sequence ID" value="GAH88649.1"/>
    <property type="molecule type" value="Genomic_DNA"/>
</dbReference>
<evidence type="ECO:0000313" key="1">
    <source>
        <dbReference type="EMBL" id="GAH88649.1"/>
    </source>
</evidence>
<sequence length="118" mass="13541">MNVNIPHNFIEEFFNRTILFSKYSIGSGKDLEYLNRLRSAEVAITGSKEILRTFNGQHMILMVANLLSRTFFNIDLIIPSDIKTEIRFPFVNEDDLSICLENLCRKINPCLKLGSGNK</sequence>
<protein>
    <submittedName>
        <fullName evidence="1">Uncharacterized protein</fullName>
    </submittedName>
</protein>
<organism evidence="1">
    <name type="scientific">marine sediment metagenome</name>
    <dbReference type="NCBI Taxonomy" id="412755"/>
    <lineage>
        <taxon>unclassified sequences</taxon>
        <taxon>metagenomes</taxon>
        <taxon>ecological metagenomes</taxon>
    </lineage>
</organism>
<accession>X1KEQ2</accession>
<reference evidence="1" key="1">
    <citation type="journal article" date="2014" name="Front. Microbiol.">
        <title>High frequency of phylogenetically diverse reductive dehalogenase-homologous genes in deep subseafloor sedimentary metagenomes.</title>
        <authorList>
            <person name="Kawai M."/>
            <person name="Futagami T."/>
            <person name="Toyoda A."/>
            <person name="Takaki Y."/>
            <person name="Nishi S."/>
            <person name="Hori S."/>
            <person name="Arai W."/>
            <person name="Tsubouchi T."/>
            <person name="Morono Y."/>
            <person name="Uchiyama I."/>
            <person name="Ito T."/>
            <person name="Fujiyama A."/>
            <person name="Inagaki F."/>
            <person name="Takami H."/>
        </authorList>
    </citation>
    <scope>NUCLEOTIDE SEQUENCE</scope>
    <source>
        <strain evidence="1">Expedition CK06-06</strain>
    </source>
</reference>
<proteinExistence type="predicted"/>
<gene>
    <name evidence="1" type="ORF">S03H2_60325</name>
</gene>
<dbReference type="AlphaFoldDB" id="X1KEQ2"/>